<dbReference type="GO" id="GO:0022857">
    <property type="term" value="F:transmembrane transporter activity"/>
    <property type="evidence" value="ECO:0007669"/>
    <property type="project" value="TreeGrafter"/>
</dbReference>
<dbReference type="AlphaFoldDB" id="A0A2A7MCU8"/>
<dbReference type="OrthoDB" id="9770036at2"/>
<evidence type="ECO:0000259" key="9">
    <source>
        <dbReference type="Pfam" id="PF12704"/>
    </source>
</evidence>
<feature type="domain" description="ABC3 transporter permease C-terminal" evidence="8">
    <location>
        <begin position="295"/>
        <end position="408"/>
    </location>
</feature>
<evidence type="ECO:0000256" key="1">
    <source>
        <dbReference type="ARBA" id="ARBA00004651"/>
    </source>
</evidence>
<gene>
    <name evidence="10" type="ORF">CQ394_16735</name>
</gene>
<evidence type="ECO:0000259" key="8">
    <source>
        <dbReference type="Pfam" id="PF02687"/>
    </source>
</evidence>
<comment type="caution">
    <text evidence="10">The sequence shown here is derived from an EMBL/GenBank/DDBJ whole genome shotgun (WGS) entry which is preliminary data.</text>
</comment>
<dbReference type="EMBL" id="PDCJ01000003">
    <property type="protein sequence ID" value="PEG29584.1"/>
    <property type="molecule type" value="Genomic_DNA"/>
</dbReference>
<evidence type="ECO:0000256" key="4">
    <source>
        <dbReference type="ARBA" id="ARBA00022989"/>
    </source>
</evidence>
<dbReference type="InterPro" id="IPR025857">
    <property type="entry name" value="MacB_PCD"/>
</dbReference>
<evidence type="ECO:0000256" key="2">
    <source>
        <dbReference type="ARBA" id="ARBA00022475"/>
    </source>
</evidence>
<protein>
    <submittedName>
        <fullName evidence="10">ABC transporter permease</fullName>
    </submittedName>
</protein>
<keyword evidence="3 7" id="KW-0812">Transmembrane</keyword>
<dbReference type="GO" id="GO:0005886">
    <property type="term" value="C:plasma membrane"/>
    <property type="evidence" value="ECO:0007669"/>
    <property type="project" value="UniProtKB-SubCell"/>
</dbReference>
<keyword evidence="2" id="KW-1003">Cell membrane</keyword>
<name>A0A2A7MCU8_9CLOT</name>
<dbReference type="PANTHER" id="PTHR30572:SF4">
    <property type="entry name" value="ABC TRANSPORTER PERMEASE YTRF"/>
    <property type="match status" value="1"/>
</dbReference>
<evidence type="ECO:0000313" key="10">
    <source>
        <dbReference type="EMBL" id="PEG29584.1"/>
    </source>
</evidence>
<organism evidence="10 11">
    <name type="scientific">Clostridium neonatale</name>
    <dbReference type="NCBI Taxonomy" id="137838"/>
    <lineage>
        <taxon>Bacteria</taxon>
        <taxon>Bacillati</taxon>
        <taxon>Bacillota</taxon>
        <taxon>Clostridia</taxon>
        <taxon>Eubacteriales</taxon>
        <taxon>Clostridiaceae</taxon>
        <taxon>Clostridium</taxon>
    </lineage>
</organism>
<keyword evidence="4 7" id="KW-1133">Transmembrane helix</keyword>
<dbReference type="RefSeq" id="WP_058293484.1">
    <property type="nucleotide sequence ID" value="NZ_CAMRXG010000043.1"/>
</dbReference>
<evidence type="ECO:0000256" key="5">
    <source>
        <dbReference type="ARBA" id="ARBA00023136"/>
    </source>
</evidence>
<feature type="domain" description="MacB-like periplasmic core" evidence="9">
    <location>
        <begin position="21"/>
        <end position="256"/>
    </location>
</feature>
<reference evidence="10 11" key="1">
    <citation type="submission" date="2017-10" db="EMBL/GenBank/DDBJ databases">
        <title>Effective Description of Clostridium neonatale sp. nov. linked to necrotizing enterocolitis in neonates and a clarification of species assignable to the genus Clostridium (Prazmowski 1880) emend. Lawson and Rainey 2016.</title>
        <authorList>
            <person name="Bernard K."/>
            <person name="Burdz T."/>
            <person name="Wiebe D."/>
            <person name="Balcewich B."/>
            <person name="Alfa M."/>
            <person name="Bernier A.-M."/>
        </authorList>
    </citation>
    <scope>NUCLEOTIDE SEQUENCE [LARGE SCALE GENOMIC DNA]</scope>
    <source>
        <strain evidence="10 11">LCDC99A005</strain>
    </source>
</reference>
<dbReference type="InterPro" id="IPR050250">
    <property type="entry name" value="Macrolide_Exporter_MacB"/>
</dbReference>
<sequence>MFIKENIMLAIAGLKSNKMRSLLTMLGIIIGISSVISIVSIGSALSASVTSLMSDMGAGNIYGYVYQKGDSDREAEDNDLLSLEDLDSVKERFNSEILDVEVSERGISGEAKTSGRSTANVYITGVNAGYKSVENFKILKGRFISKKDVKGNKKTAVVSDKLVKKLFKNEPNPLGKEFKVTDSLGENSTTYTIVGIYEYKKSMFEGGMGNEDDMPTAVYTTVTSVKESADKKNYDNFTIKPKPGSDSNKLTEELQKYFENKYKTNKYFTADVYNGESQVEGFTKMLSIVSLVVSVIAAISLLVGGIGVMNIMLVSVTERTREIGTRKALGAKSSHIKMQFITEAVIICAIGGVIGITLGVGTGIIACLVLKVPVSVSIPTIFISLVFSMGIGVFFGYYPAKKAAKLDPIEALRYE</sequence>
<keyword evidence="5 7" id="KW-0472">Membrane</keyword>
<proteinExistence type="inferred from homology"/>
<comment type="subcellular location">
    <subcellularLocation>
        <location evidence="1">Cell membrane</location>
        <topology evidence="1">Multi-pass membrane protein</topology>
    </subcellularLocation>
</comment>
<evidence type="ECO:0000256" key="6">
    <source>
        <dbReference type="ARBA" id="ARBA00038076"/>
    </source>
</evidence>
<dbReference type="Proteomes" id="UP000220840">
    <property type="component" value="Unassembled WGS sequence"/>
</dbReference>
<dbReference type="STRING" id="137838.GCA_001458595_00527"/>
<dbReference type="InterPro" id="IPR003838">
    <property type="entry name" value="ABC3_permease_C"/>
</dbReference>
<evidence type="ECO:0000256" key="7">
    <source>
        <dbReference type="SAM" id="Phobius"/>
    </source>
</evidence>
<dbReference type="Pfam" id="PF02687">
    <property type="entry name" value="FtsX"/>
    <property type="match status" value="1"/>
</dbReference>
<feature type="transmembrane region" description="Helical" evidence="7">
    <location>
        <begin position="288"/>
        <end position="313"/>
    </location>
</feature>
<evidence type="ECO:0000256" key="3">
    <source>
        <dbReference type="ARBA" id="ARBA00022692"/>
    </source>
</evidence>
<keyword evidence="11" id="KW-1185">Reference proteome</keyword>
<dbReference type="Pfam" id="PF12704">
    <property type="entry name" value="MacB_PCD"/>
    <property type="match status" value="1"/>
</dbReference>
<feature type="transmembrane region" description="Helical" evidence="7">
    <location>
        <begin position="344"/>
        <end position="372"/>
    </location>
</feature>
<dbReference type="PANTHER" id="PTHR30572">
    <property type="entry name" value="MEMBRANE COMPONENT OF TRANSPORTER-RELATED"/>
    <property type="match status" value="1"/>
</dbReference>
<accession>A0A2A7MCU8</accession>
<comment type="similarity">
    <text evidence="6">Belongs to the ABC-4 integral membrane protein family.</text>
</comment>
<evidence type="ECO:0000313" key="11">
    <source>
        <dbReference type="Proteomes" id="UP000220840"/>
    </source>
</evidence>
<feature type="transmembrane region" description="Helical" evidence="7">
    <location>
        <begin position="378"/>
        <end position="398"/>
    </location>
</feature>
<feature type="transmembrane region" description="Helical" evidence="7">
    <location>
        <begin position="21"/>
        <end position="45"/>
    </location>
</feature>